<dbReference type="EMBL" id="BOPG01000077">
    <property type="protein sequence ID" value="GIJ62330.1"/>
    <property type="molecule type" value="Genomic_DNA"/>
</dbReference>
<gene>
    <name evidence="1" type="ORF">Vau01_098460</name>
</gene>
<proteinExistence type="predicted"/>
<dbReference type="Proteomes" id="UP000612585">
    <property type="component" value="Unassembled WGS sequence"/>
</dbReference>
<name>A0A8J3ZIU5_9ACTN</name>
<protein>
    <submittedName>
        <fullName evidence="1">Uncharacterized protein</fullName>
    </submittedName>
</protein>
<dbReference type="AlphaFoldDB" id="A0A8J3ZIU5"/>
<sequence length="337" mass="36893">MLYAYLESFRCHEETDEVGADEPYVIVTAVDLTSTVSVSGIPVPIPTSRVFRYGAFGDVDGAETHQVPFQSFWGLNGEERSLRPDDAIFIVGLMENDDGNPENLRGIVAATVAGTLSTTLSADRGTKVNRLLQDINSALSTVTGAPNFDDRVGAPQELRFEQGDVALAETGNTARKSLQFRGDGGHYTLTFAARDRGQAAWRFCHRCRTMFFDGFPTKGVCPAGGGHAAAGFVFFLPHEHAGPFGGQPDWRFCDRCFAMFWSGDPNNQGRCPAGGNHTKQGFMFFLPHDHNGPGQDQWRFCDKCRVMFWNGEANKGRCIAGGGHNAQGFNFKLDFTP</sequence>
<comment type="caution">
    <text evidence="1">The sequence shown here is derived from an EMBL/GenBank/DDBJ whole genome shotgun (WGS) entry which is preliminary data.</text>
</comment>
<accession>A0A8J3ZIU5</accession>
<evidence type="ECO:0000313" key="2">
    <source>
        <dbReference type="Proteomes" id="UP000612585"/>
    </source>
</evidence>
<evidence type="ECO:0000313" key="1">
    <source>
        <dbReference type="EMBL" id="GIJ62330.1"/>
    </source>
</evidence>
<keyword evidence="2" id="KW-1185">Reference proteome</keyword>
<reference evidence="1" key="1">
    <citation type="submission" date="2021-01" db="EMBL/GenBank/DDBJ databases">
        <title>Whole genome shotgun sequence of Virgisporangium aurantiacum NBRC 16421.</title>
        <authorList>
            <person name="Komaki H."/>
            <person name="Tamura T."/>
        </authorList>
    </citation>
    <scope>NUCLEOTIDE SEQUENCE</scope>
    <source>
        <strain evidence="1">NBRC 16421</strain>
    </source>
</reference>
<organism evidence="1 2">
    <name type="scientific">Virgisporangium aurantiacum</name>
    <dbReference type="NCBI Taxonomy" id="175570"/>
    <lineage>
        <taxon>Bacteria</taxon>
        <taxon>Bacillati</taxon>
        <taxon>Actinomycetota</taxon>
        <taxon>Actinomycetes</taxon>
        <taxon>Micromonosporales</taxon>
        <taxon>Micromonosporaceae</taxon>
        <taxon>Virgisporangium</taxon>
    </lineage>
</organism>